<name>A0A2I1XBA8_NEISI</name>
<evidence type="ECO:0000313" key="2">
    <source>
        <dbReference type="Proteomes" id="UP000234767"/>
    </source>
</evidence>
<dbReference type="EMBL" id="PKJO01000009">
    <property type="protein sequence ID" value="PLA39873.1"/>
    <property type="molecule type" value="Genomic_DNA"/>
</dbReference>
<proteinExistence type="predicted"/>
<accession>A0A2I1XBA8</accession>
<dbReference type="RefSeq" id="WP_101810484.1">
    <property type="nucleotide sequence ID" value="NZ_PKJO01000009.1"/>
</dbReference>
<reference evidence="1 2" key="1">
    <citation type="submission" date="2017-12" db="EMBL/GenBank/DDBJ databases">
        <title>Phylogenetic diversity of female urinary microbiome.</title>
        <authorList>
            <person name="Thomas-White K."/>
            <person name="Wolfe A.J."/>
        </authorList>
    </citation>
    <scope>NUCLEOTIDE SEQUENCE [LARGE SCALE GENOMIC DNA]</scope>
    <source>
        <strain evidence="1 2">UMB0321</strain>
    </source>
</reference>
<dbReference type="InterPro" id="IPR046882">
    <property type="entry name" value="Sp-DndD"/>
</dbReference>
<gene>
    <name evidence="1" type="ORF">CYK00_07915</name>
</gene>
<dbReference type="Proteomes" id="UP000234767">
    <property type="component" value="Unassembled WGS sequence"/>
</dbReference>
<comment type="caution">
    <text evidence="1">The sequence shown here is derived from an EMBL/GenBank/DDBJ whole genome shotgun (WGS) entry which is preliminary data.</text>
</comment>
<sequence>MSPETREQVSDLLLWSDEESHRILQKTAAEFEVNVDALADLVAWEREELESIRRRQMNATFDEIFDNKEYWSR</sequence>
<organism evidence="1 2">
    <name type="scientific">Neisseria sicca</name>
    <dbReference type="NCBI Taxonomy" id="490"/>
    <lineage>
        <taxon>Bacteria</taxon>
        <taxon>Pseudomonadati</taxon>
        <taxon>Pseudomonadota</taxon>
        <taxon>Betaproteobacteria</taxon>
        <taxon>Neisseriales</taxon>
        <taxon>Neisseriaceae</taxon>
        <taxon>Neisseria</taxon>
    </lineage>
</organism>
<dbReference type="AlphaFoldDB" id="A0A2I1XBA8"/>
<protein>
    <submittedName>
        <fullName evidence="1">Uncharacterized protein</fullName>
    </submittedName>
</protein>
<dbReference type="Pfam" id="PF20306">
    <property type="entry name" value="Sp-DndD"/>
    <property type="match status" value="1"/>
</dbReference>
<evidence type="ECO:0000313" key="1">
    <source>
        <dbReference type="EMBL" id="PLA39873.1"/>
    </source>
</evidence>